<sequence length="452" mass="51741">MQSTQIIHPNPQDKLPYEILRDIFLLTLPERDYDRMRLYYPPTTISQVCSRWRKIAFSEPKFWDTVIFNSISRQGPCCDPWPEDFIKSGRVQRWFHRTGGSHPLVLGEEKSGTPSGCLIFYLFPIIVEFSARIKTLKIVITALHHLDYMRELAQVAQFGELASVEIHAAIRKNMMDRDLNGVGEIHAFKDKTLKLKEAHFRVDMAAPVQFVMPWRQLRRVKLTGCLGRLVFLSDWIALLRLCPDLETAELIDPCEMSLSDVPKELVGSSLVSLTIHDAHSSLHPQHRTGSPECMFINLSEFAHLKHLEIRVLNRPWYECSEPPQRGFVETLSGLKSLENLTLYTSGGIDSRFPQRIRAIVQDWTATPTGGFRALRSFTLQYSHHHAQDLVHLLEGPLSTTRCPSLSMTIAGEDEEIGMWRELLGDSSFSSVVDRLKVTPRSEFNFEEAPLFI</sequence>
<dbReference type="EMBL" id="JACGCI010000080">
    <property type="protein sequence ID" value="KAF6747503.1"/>
    <property type="molecule type" value="Genomic_DNA"/>
</dbReference>
<reference evidence="1 2" key="1">
    <citation type="submission" date="2020-07" db="EMBL/GenBank/DDBJ databases">
        <title>Comparative genomics of pyrophilous fungi reveals a link between fire events and developmental genes.</title>
        <authorList>
            <consortium name="DOE Joint Genome Institute"/>
            <person name="Steindorff A.S."/>
            <person name="Carver A."/>
            <person name="Calhoun S."/>
            <person name="Stillman K."/>
            <person name="Liu H."/>
            <person name="Lipzen A."/>
            <person name="Pangilinan J."/>
            <person name="Labutti K."/>
            <person name="Bruns T.D."/>
            <person name="Grigoriev I.V."/>
        </authorList>
    </citation>
    <scope>NUCLEOTIDE SEQUENCE [LARGE SCALE GENOMIC DNA]</scope>
    <source>
        <strain evidence="1 2">CBS 144469</strain>
    </source>
</reference>
<comment type="caution">
    <text evidence="1">The sequence shown here is derived from an EMBL/GenBank/DDBJ whole genome shotgun (WGS) entry which is preliminary data.</text>
</comment>
<name>A0A8H6HKL6_9AGAR</name>
<dbReference type="Gene3D" id="1.20.1280.50">
    <property type="match status" value="1"/>
</dbReference>
<dbReference type="Proteomes" id="UP000521943">
    <property type="component" value="Unassembled WGS sequence"/>
</dbReference>
<organism evidence="1 2">
    <name type="scientific">Ephemerocybe angulata</name>
    <dbReference type="NCBI Taxonomy" id="980116"/>
    <lineage>
        <taxon>Eukaryota</taxon>
        <taxon>Fungi</taxon>
        <taxon>Dikarya</taxon>
        <taxon>Basidiomycota</taxon>
        <taxon>Agaricomycotina</taxon>
        <taxon>Agaricomycetes</taxon>
        <taxon>Agaricomycetidae</taxon>
        <taxon>Agaricales</taxon>
        <taxon>Agaricineae</taxon>
        <taxon>Psathyrellaceae</taxon>
        <taxon>Ephemerocybe</taxon>
    </lineage>
</organism>
<dbReference type="Gene3D" id="3.80.10.10">
    <property type="entry name" value="Ribonuclease Inhibitor"/>
    <property type="match status" value="1"/>
</dbReference>
<dbReference type="InterPro" id="IPR032675">
    <property type="entry name" value="LRR_dom_sf"/>
</dbReference>
<dbReference type="InterPro" id="IPR036047">
    <property type="entry name" value="F-box-like_dom_sf"/>
</dbReference>
<dbReference type="SUPFAM" id="SSF81383">
    <property type="entry name" value="F-box domain"/>
    <property type="match status" value="1"/>
</dbReference>
<accession>A0A8H6HKL6</accession>
<dbReference type="OrthoDB" id="3217549at2759"/>
<evidence type="ECO:0000313" key="2">
    <source>
        <dbReference type="Proteomes" id="UP000521943"/>
    </source>
</evidence>
<protein>
    <recommendedName>
        <fullName evidence="3">F-box domain-containing protein</fullName>
    </recommendedName>
</protein>
<evidence type="ECO:0008006" key="3">
    <source>
        <dbReference type="Google" id="ProtNLM"/>
    </source>
</evidence>
<proteinExistence type="predicted"/>
<gene>
    <name evidence="1" type="ORF">DFP72DRAFT_1149028</name>
</gene>
<evidence type="ECO:0000313" key="1">
    <source>
        <dbReference type="EMBL" id="KAF6747503.1"/>
    </source>
</evidence>
<keyword evidence="2" id="KW-1185">Reference proteome</keyword>
<dbReference type="AlphaFoldDB" id="A0A8H6HKL6"/>